<dbReference type="PRINTS" id="PR00070">
    <property type="entry name" value="DHFR"/>
</dbReference>
<sequence>MGKLKLAMVAAMSLTNGIGKDGGLPWRLKGEMAYFRNVTSHVAEDDQRQGARNAVIMGRKTWASIPPKFRPLADRVNIVISRTSSAKELGIDPDSHDVQVFSSVDQALAHLATPQAKIGRVFVIGGAQLYTDLLKLDSSIATVDKLLVTRILAPRYECDAYFPEFRTQEQYRSEVEHAKRIAAEDKDEAEQLPDLLKQQEWTKASADSLRRYLGSACSTALSDSQDMVTSEGETWYQCQLWEKTD</sequence>
<dbReference type="GO" id="GO:0004146">
    <property type="term" value="F:dihydrofolate reductase activity"/>
    <property type="evidence" value="ECO:0007669"/>
    <property type="project" value="UniProtKB-EC"/>
</dbReference>
<accession>A0A127Z528</accession>
<dbReference type="Gene3D" id="3.40.430.10">
    <property type="entry name" value="Dihydrofolate Reductase, subunit A"/>
    <property type="match status" value="1"/>
</dbReference>
<dbReference type="InterPro" id="IPR017925">
    <property type="entry name" value="DHFR_CS"/>
</dbReference>
<dbReference type="PROSITE" id="PS51330">
    <property type="entry name" value="DHFR_2"/>
    <property type="match status" value="1"/>
</dbReference>
<dbReference type="PANTHER" id="PTHR48069">
    <property type="entry name" value="DIHYDROFOLATE REDUCTASE"/>
    <property type="match status" value="1"/>
</dbReference>
<dbReference type="InterPro" id="IPR012259">
    <property type="entry name" value="DHFR"/>
</dbReference>
<dbReference type="GO" id="GO:0006730">
    <property type="term" value="P:one-carbon metabolic process"/>
    <property type="evidence" value="ECO:0007669"/>
    <property type="project" value="UniProtKB-KW"/>
</dbReference>
<comment type="similarity">
    <text evidence="7">Belongs to the dihydrofolate reductase family.</text>
</comment>
<protein>
    <recommendedName>
        <fullName evidence="3">Dihydrofolate reductase</fullName>
        <ecNumber evidence="2">1.5.1.3</ecNumber>
    </recommendedName>
</protein>
<evidence type="ECO:0000259" key="8">
    <source>
        <dbReference type="PROSITE" id="PS51330"/>
    </source>
</evidence>
<keyword evidence="4" id="KW-0554">One-carbon metabolism</keyword>
<dbReference type="CDD" id="cd00209">
    <property type="entry name" value="DHFR"/>
    <property type="match status" value="1"/>
</dbReference>
<evidence type="ECO:0000256" key="3">
    <source>
        <dbReference type="ARBA" id="ARBA00018886"/>
    </source>
</evidence>
<dbReference type="PANTHER" id="PTHR48069:SF3">
    <property type="entry name" value="DIHYDROFOLATE REDUCTASE"/>
    <property type="match status" value="1"/>
</dbReference>
<evidence type="ECO:0000256" key="1">
    <source>
        <dbReference type="ARBA" id="ARBA00004903"/>
    </source>
</evidence>
<organism evidence="9">
    <name type="scientific">Sporisorium scitamineum</name>
    <dbReference type="NCBI Taxonomy" id="49012"/>
    <lineage>
        <taxon>Eukaryota</taxon>
        <taxon>Fungi</taxon>
        <taxon>Dikarya</taxon>
        <taxon>Basidiomycota</taxon>
        <taxon>Ustilaginomycotina</taxon>
        <taxon>Ustilaginomycetes</taxon>
        <taxon>Ustilaginales</taxon>
        <taxon>Ustilaginaceae</taxon>
        <taxon>Sporisorium</taxon>
    </lineage>
</organism>
<evidence type="ECO:0000256" key="7">
    <source>
        <dbReference type="RuleBase" id="RU004474"/>
    </source>
</evidence>
<evidence type="ECO:0000256" key="5">
    <source>
        <dbReference type="ARBA" id="ARBA00022857"/>
    </source>
</evidence>
<keyword evidence="5" id="KW-0521">NADP</keyword>
<evidence type="ECO:0000256" key="6">
    <source>
        <dbReference type="ARBA" id="ARBA00023002"/>
    </source>
</evidence>
<dbReference type="GO" id="GO:0046654">
    <property type="term" value="P:tetrahydrofolate biosynthetic process"/>
    <property type="evidence" value="ECO:0007669"/>
    <property type="project" value="UniProtKB-UniPathway"/>
</dbReference>
<proteinExistence type="inferred from homology"/>
<dbReference type="GO" id="GO:0046452">
    <property type="term" value="P:dihydrofolate metabolic process"/>
    <property type="evidence" value="ECO:0007669"/>
    <property type="project" value="TreeGrafter"/>
</dbReference>
<dbReference type="GO" id="GO:0046655">
    <property type="term" value="P:folic acid metabolic process"/>
    <property type="evidence" value="ECO:0007669"/>
    <property type="project" value="TreeGrafter"/>
</dbReference>
<name>A0A127Z528_9BASI</name>
<dbReference type="UniPathway" id="UPA00077">
    <property type="reaction ID" value="UER00158"/>
</dbReference>
<dbReference type="EC" id="1.5.1.3" evidence="2"/>
<dbReference type="PROSITE" id="PS00075">
    <property type="entry name" value="DHFR_1"/>
    <property type="match status" value="1"/>
</dbReference>
<keyword evidence="6" id="KW-0560">Oxidoreductase</keyword>
<reference evidence="9" key="1">
    <citation type="submission" date="2014-06" db="EMBL/GenBank/DDBJ databases">
        <authorList>
            <person name="Ju J."/>
            <person name="Zhang J."/>
        </authorList>
    </citation>
    <scope>NUCLEOTIDE SEQUENCE</scope>
    <source>
        <strain evidence="9">SscI8</strain>
    </source>
</reference>
<dbReference type="OrthoDB" id="414698at2759"/>
<comment type="pathway">
    <text evidence="1">Cofactor biosynthesis; tetrahydrofolate biosynthesis; 5,6,7,8-tetrahydrofolate from 7,8-dihydrofolate: step 1/1.</text>
</comment>
<gene>
    <name evidence="9" type="ORF">SPSC_04224</name>
</gene>
<dbReference type="SUPFAM" id="SSF53597">
    <property type="entry name" value="Dihydrofolate reductase-like"/>
    <property type="match status" value="1"/>
</dbReference>
<dbReference type="AlphaFoldDB" id="A0A127Z528"/>
<dbReference type="EMBL" id="LK056678">
    <property type="protein sequence ID" value="CDR88397.1"/>
    <property type="molecule type" value="Genomic_DNA"/>
</dbReference>
<evidence type="ECO:0000256" key="2">
    <source>
        <dbReference type="ARBA" id="ARBA00012856"/>
    </source>
</evidence>
<dbReference type="GO" id="GO:0050661">
    <property type="term" value="F:NADP binding"/>
    <property type="evidence" value="ECO:0007669"/>
    <property type="project" value="InterPro"/>
</dbReference>
<dbReference type="Pfam" id="PF00186">
    <property type="entry name" value="DHFR_1"/>
    <property type="match status" value="1"/>
</dbReference>
<dbReference type="InterPro" id="IPR024072">
    <property type="entry name" value="DHFR-like_dom_sf"/>
</dbReference>
<dbReference type="InterPro" id="IPR001796">
    <property type="entry name" value="DHFR_dom"/>
</dbReference>
<evidence type="ECO:0000313" key="9">
    <source>
        <dbReference type="EMBL" id="CDR88397.1"/>
    </source>
</evidence>
<dbReference type="GO" id="GO:0005739">
    <property type="term" value="C:mitochondrion"/>
    <property type="evidence" value="ECO:0007669"/>
    <property type="project" value="TreeGrafter"/>
</dbReference>
<evidence type="ECO:0000256" key="4">
    <source>
        <dbReference type="ARBA" id="ARBA00022563"/>
    </source>
</evidence>
<feature type="domain" description="DHFR" evidence="8">
    <location>
        <begin position="5"/>
        <end position="203"/>
    </location>
</feature>